<reference evidence="3" key="1">
    <citation type="journal article" date="2020" name="Nat. Commun.">
        <title>Genome sequence of the cluster root forming white lupin.</title>
        <authorList>
            <person name="Hufnagel B."/>
            <person name="Marques A."/>
            <person name="Soriano A."/>
            <person name="Marques L."/>
            <person name="Divol F."/>
            <person name="Doumas P."/>
            <person name="Sallet E."/>
            <person name="Mancinotti D."/>
            <person name="Carrere S."/>
            <person name="Marande W."/>
            <person name="Arribat S."/>
            <person name="Keller J."/>
            <person name="Huneau C."/>
            <person name="Blein T."/>
            <person name="Aime D."/>
            <person name="Laguerre M."/>
            <person name="Taylor J."/>
            <person name="Schubert V."/>
            <person name="Nelson M."/>
            <person name="Geu-Flores F."/>
            <person name="Crespi M."/>
            <person name="Gallardo-Guerrero K."/>
            <person name="Delaux P.-M."/>
            <person name="Salse J."/>
            <person name="Berges H."/>
            <person name="Guyot R."/>
            <person name="Gouzy J."/>
            <person name="Peret B."/>
        </authorList>
    </citation>
    <scope>NUCLEOTIDE SEQUENCE [LARGE SCALE GENOMIC DNA]</scope>
    <source>
        <strain evidence="3">cv. Amiga</strain>
    </source>
</reference>
<gene>
    <name evidence="2" type="ORF">Lalb_Chr17g0336811</name>
</gene>
<dbReference type="Proteomes" id="UP000447434">
    <property type="component" value="Chromosome 17"/>
</dbReference>
<evidence type="ECO:0000256" key="1">
    <source>
        <dbReference type="SAM" id="MobiDB-lite"/>
    </source>
</evidence>
<protein>
    <submittedName>
        <fullName evidence="2">Uncharacterized protein</fullName>
    </submittedName>
</protein>
<keyword evidence="3" id="KW-1185">Reference proteome</keyword>
<organism evidence="2 3">
    <name type="scientific">Lupinus albus</name>
    <name type="common">White lupine</name>
    <name type="synonym">Lupinus termis</name>
    <dbReference type="NCBI Taxonomy" id="3870"/>
    <lineage>
        <taxon>Eukaryota</taxon>
        <taxon>Viridiplantae</taxon>
        <taxon>Streptophyta</taxon>
        <taxon>Embryophyta</taxon>
        <taxon>Tracheophyta</taxon>
        <taxon>Spermatophyta</taxon>
        <taxon>Magnoliopsida</taxon>
        <taxon>eudicotyledons</taxon>
        <taxon>Gunneridae</taxon>
        <taxon>Pentapetalae</taxon>
        <taxon>rosids</taxon>
        <taxon>fabids</taxon>
        <taxon>Fabales</taxon>
        <taxon>Fabaceae</taxon>
        <taxon>Papilionoideae</taxon>
        <taxon>50 kb inversion clade</taxon>
        <taxon>genistoids sensu lato</taxon>
        <taxon>core genistoids</taxon>
        <taxon>Genisteae</taxon>
        <taxon>Lupinus</taxon>
    </lineage>
</organism>
<dbReference type="AlphaFoldDB" id="A0A6A4P1G8"/>
<accession>A0A6A4P1G8</accession>
<comment type="caution">
    <text evidence="2">The sequence shown here is derived from an EMBL/GenBank/DDBJ whole genome shotgun (WGS) entry which is preliminary data.</text>
</comment>
<feature type="compositionally biased region" description="Polar residues" evidence="1">
    <location>
        <begin position="26"/>
        <end position="48"/>
    </location>
</feature>
<evidence type="ECO:0000313" key="3">
    <source>
        <dbReference type="Proteomes" id="UP000447434"/>
    </source>
</evidence>
<proteinExistence type="predicted"/>
<name>A0A6A4P1G8_LUPAL</name>
<sequence>MQKRTRTLQEQNNMLAKMKEKKKTLTENLQPETLGQSSSPFNLSSQNQIRREKQVHSLTLGGTLEGRASPEETVGAKTGKGSNNTLIPPWMLHG</sequence>
<feature type="region of interest" description="Disordered" evidence="1">
    <location>
        <begin position="19"/>
        <end position="94"/>
    </location>
</feature>
<evidence type="ECO:0000313" key="2">
    <source>
        <dbReference type="EMBL" id="KAE9595261.1"/>
    </source>
</evidence>
<dbReference type="EMBL" id="WOCE01000017">
    <property type="protein sequence ID" value="KAE9595261.1"/>
    <property type="molecule type" value="Genomic_DNA"/>
</dbReference>